<organism evidence="3 4">
    <name type="scientific">Effrenium voratum</name>
    <dbReference type="NCBI Taxonomy" id="2562239"/>
    <lineage>
        <taxon>Eukaryota</taxon>
        <taxon>Sar</taxon>
        <taxon>Alveolata</taxon>
        <taxon>Dinophyceae</taxon>
        <taxon>Suessiales</taxon>
        <taxon>Symbiodiniaceae</taxon>
        <taxon>Effrenium</taxon>
    </lineage>
</organism>
<feature type="coiled-coil region" evidence="1">
    <location>
        <begin position="713"/>
        <end position="778"/>
    </location>
</feature>
<keyword evidence="4" id="KW-1185">Reference proteome</keyword>
<name>A0AA36NGY4_9DINO</name>
<evidence type="ECO:0000256" key="2">
    <source>
        <dbReference type="SAM" id="MobiDB-lite"/>
    </source>
</evidence>
<protein>
    <submittedName>
        <fullName evidence="3">Uncharacterized protein</fullName>
    </submittedName>
</protein>
<feature type="region of interest" description="Disordered" evidence="2">
    <location>
        <begin position="796"/>
        <end position="825"/>
    </location>
</feature>
<evidence type="ECO:0000313" key="4">
    <source>
        <dbReference type="Proteomes" id="UP001178507"/>
    </source>
</evidence>
<proteinExistence type="predicted"/>
<gene>
    <name evidence="3" type="ORF">EVOR1521_LOCUS25808</name>
</gene>
<dbReference type="EMBL" id="CAUJNA010003478">
    <property type="protein sequence ID" value="CAJ1403056.1"/>
    <property type="molecule type" value="Genomic_DNA"/>
</dbReference>
<evidence type="ECO:0000256" key="1">
    <source>
        <dbReference type="SAM" id="Coils"/>
    </source>
</evidence>
<feature type="coiled-coil region" evidence="1">
    <location>
        <begin position="143"/>
        <end position="217"/>
    </location>
</feature>
<feature type="compositionally biased region" description="Basic and acidic residues" evidence="2">
    <location>
        <begin position="798"/>
        <end position="807"/>
    </location>
</feature>
<feature type="coiled-coil region" evidence="1">
    <location>
        <begin position="929"/>
        <end position="1041"/>
    </location>
</feature>
<accession>A0AA36NGY4</accession>
<feature type="region of interest" description="Disordered" evidence="2">
    <location>
        <begin position="893"/>
        <end position="917"/>
    </location>
</feature>
<evidence type="ECO:0000313" key="3">
    <source>
        <dbReference type="EMBL" id="CAJ1403056.1"/>
    </source>
</evidence>
<reference evidence="3" key="1">
    <citation type="submission" date="2023-08" db="EMBL/GenBank/DDBJ databases">
        <authorList>
            <person name="Chen Y."/>
            <person name="Shah S."/>
            <person name="Dougan E. K."/>
            <person name="Thang M."/>
            <person name="Chan C."/>
        </authorList>
    </citation>
    <scope>NUCLEOTIDE SEQUENCE</scope>
</reference>
<feature type="coiled-coil region" evidence="1">
    <location>
        <begin position="263"/>
        <end position="454"/>
    </location>
</feature>
<feature type="coiled-coil region" evidence="1">
    <location>
        <begin position="478"/>
        <end position="621"/>
    </location>
</feature>
<sequence>SAFASAPERPGVPSTSACGAMSQLLPPCSCSRGSPQRLGPLELHGDWDKVRNGDQDSVSPKEKMLLQVMDRLSGIDLRGTFDLDGTGMVSTAVLRRSLATFDPQVFSDECLDLLLRPSCANGERSVHILDVFGPFWQPFCHRLQQLQEKVAQTKRQAQKRQVQLAQTAQDTTEELRAQLEMARQSRRSGEAEPDRQMLELRGRLLECEQEKLRLEEQLAQGPTLLGGPAEVTALPKGKSFQTELGNTGLRRKRTAWREESDTTDLAQQLLKASEQNRKTLEAEVRKALGRLEQVERENHQLQQELAAAQTELTQSRSVSAALTAAKEELAKCQSDKEAQLATAARERQEVQEELARLEGASATQREAFQQQQQRLQEALGQTEDLRAALQQSSLEAELLRQQQGAASARLAELDAESERRRRSEEAAKAMEARVVQLEEEVVVTRETMAAREREAVEAVHHAVARTRAEAEEQMGGHLGGLEAQLQATATKLQQAEEDKEELTGLVGQVSTELKQLQRDLKGREEQVLETRQMSSSRLEEQRQQLLEQTSQRKELADRHEFLSGDVIRLKLEKATLEKQLVQQSADAARIGQENKALEEKVAKASRCEAELKAENQRLQQELQWQQHCHRESQKQLEAARKETQEFALEVSQRGGLSDQSDQLADLSCTLLRLEERLRQISAPRPSSSFVPSSNGVLEFIGAEAELRASQTRLAETSAALAKALGQLEAMEAKAALATDLATELREVQEQLASLTAEHSEKSEQLKRREEELAAAKSELACKEPAPLDPLQKELALGPRKESTDAKPRCINFEDADNVQGDPSDGHAIETEREQLHRELECFAEELLSTLEGLDSRRAEASMRKGLPEQKAEVEATKQALATLQGQIATFSEHLLDHRPTNRRKKANDQKGRGSANHSATAFHVVTQEHSQLQIDHERLQEDLQSLTEKMSATQAELEDALEAQKRIQAEKQALEAKLAESESALVEAQKQLEQKGREAAQAIEAARGETAQERSASEGQRKALEEEKAALLEKLKGMEVHVSDLGGEKSEMLAKLQSLSLQLSEAQTLRAEECQESERTTQALTRLCDEMSSFSEQLAGQWAGVSFEPGHHENPHTAKEAHATCRARCSQVQQQLQAWASLRNPKKQDVQDDALQEELAKERAQSAAKLKERDAKIKALQEQMEEVSHQLSQAQTDLAQEQLDAADALVDAGEDLTVLEWESGAQNRRLEARLAEMEELSKNAEETVESLTQELAQLKAESSSKLAENENKRKEVEYFLEDTAQQLAQAQADADQRALDAATALAAASEESAREKARAEHAEAEVRRLQNLLEDSDASPQFESQFLLPQDRFSRSLGPAEDSEGGISMWPTCPGAQTCASQAPCLPKLSRCAAVG</sequence>
<dbReference type="Proteomes" id="UP001178507">
    <property type="component" value="Unassembled WGS sequence"/>
</dbReference>
<feature type="coiled-coil region" evidence="1">
    <location>
        <begin position="1305"/>
        <end position="1339"/>
    </location>
</feature>
<keyword evidence="1" id="KW-0175">Coiled coil</keyword>
<feature type="non-terminal residue" evidence="3">
    <location>
        <position position="1396"/>
    </location>
</feature>
<comment type="caution">
    <text evidence="3">The sequence shown here is derived from an EMBL/GenBank/DDBJ whole genome shotgun (WGS) entry which is preliminary data.</text>
</comment>
<feature type="coiled-coil region" evidence="1">
    <location>
        <begin position="1170"/>
        <end position="1275"/>
    </location>
</feature>